<dbReference type="OrthoDB" id="75169at2759"/>
<accession>A0A7M7LIN3</accession>
<dbReference type="AlphaFoldDB" id="A0A7M7LIN3"/>
<reference evidence="1" key="2">
    <citation type="submission" date="2021-01" db="UniProtKB">
        <authorList>
            <consortium name="EnsemblMetazoa"/>
        </authorList>
    </citation>
    <scope>IDENTIFICATION</scope>
</reference>
<protein>
    <submittedName>
        <fullName evidence="1">Uncharacterized protein</fullName>
    </submittedName>
</protein>
<organism evidence="1 2">
    <name type="scientific">Strongylocentrotus purpuratus</name>
    <name type="common">Purple sea urchin</name>
    <dbReference type="NCBI Taxonomy" id="7668"/>
    <lineage>
        <taxon>Eukaryota</taxon>
        <taxon>Metazoa</taxon>
        <taxon>Echinodermata</taxon>
        <taxon>Eleutherozoa</taxon>
        <taxon>Echinozoa</taxon>
        <taxon>Echinoidea</taxon>
        <taxon>Euechinoidea</taxon>
        <taxon>Echinacea</taxon>
        <taxon>Camarodonta</taxon>
        <taxon>Echinidea</taxon>
        <taxon>Strongylocentrotidae</taxon>
        <taxon>Strongylocentrotus</taxon>
    </lineage>
</organism>
<dbReference type="RefSeq" id="XP_001197403.3">
    <property type="nucleotide sequence ID" value="XM_001197403.4"/>
</dbReference>
<reference evidence="2" key="1">
    <citation type="submission" date="2015-02" db="EMBL/GenBank/DDBJ databases">
        <title>Genome sequencing for Strongylocentrotus purpuratus.</title>
        <authorList>
            <person name="Murali S."/>
            <person name="Liu Y."/>
            <person name="Vee V."/>
            <person name="English A."/>
            <person name="Wang M."/>
            <person name="Skinner E."/>
            <person name="Han Y."/>
            <person name="Muzny D.M."/>
            <person name="Worley K.C."/>
            <person name="Gibbs R.A."/>
        </authorList>
    </citation>
    <scope>NUCLEOTIDE SEQUENCE</scope>
</reference>
<dbReference type="InParanoid" id="A0A7M7LIN3"/>
<proteinExistence type="predicted"/>
<dbReference type="KEGG" id="spu:757097"/>
<dbReference type="Proteomes" id="UP000007110">
    <property type="component" value="Unassembled WGS sequence"/>
</dbReference>
<dbReference type="GeneID" id="757097"/>
<name>A0A7M7LIN3_STRPU</name>
<sequence>MEIWSEFMNRSGEEQDRFLQEVEEGMIKVAKKASLEQDNNGNAFTKLEIPTKGETLWRSRTREVSIQHTLLRTASTGSVLVSKLCSEEDIFLRELLSCMKGS</sequence>
<evidence type="ECO:0000313" key="2">
    <source>
        <dbReference type="Proteomes" id="UP000007110"/>
    </source>
</evidence>
<evidence type="ECO:0000313" key="1">
    <source>
        <dbReference type="EnsemblMetazoa" id="XP_001197403"/>
    </source>
</evidence>
<keyword evidence="2" id="KW-1185">Reference proteome</keyword>
<dbReference type="EnsemblMetazoa" id="XM_001197403">
    <property type="protein sequence ID" value="XP_001197403"/>
    <property type="gene ID" value="LOC757097"/>
</dbReference>